<feature type="compositionally biased region" description="Low complexity" evidence="4">
    <location>
        <begin position="1617"/>
        <end position="1633"/>
    </location>
</feature>
<dbReference type="Gene3D" id="1.25.40.20">
    <property type="entry name" value="Ankyrin repeat-containing domain"/>
    <property type="match status" value="8"/>
</dbReference>
<evidence type="ECO:0000256" key="1">
    <source>
        <dbReference type="ARBA" id="ARBA00022737"/>
    </source>
</evidence>
<feature type="compositionally biased region" description="Polar residues" evidence="4">
    <location>
        <begin position="1472"/>
        <end position="1496"/>
    </location>
</feature>
<dbReference type="SUPFAM" id="SSF48452">
    <property type="entry name" value="TPR-like"/>
    <property type="match status" value="2"/>
</dbReference>
<feature type="compositionally biased region" description="Polar residues" evidence="4">
    <location>
        <begin position="1579"/>
        <end position="1590"/>
    </location>
</feature>
<dbReference type="InterPro" id="IPR002110">
    <property type="entry name" value="Ankyrin_rpt"/>
</dbReference>
<sequence length="1735" mass="188683">MKRAGILLKELETVKQIIHDTPLTGSWSDPGSADSLEAWTAIERYKDICQQLILVNLEFALDHQLHHELWMVAFKKPISLLQSKCQDKKSPLRLEAQSDLYWYIDSGSGFYLRLLGFICDVHGTDLPFRRALKMPLPNGREMSPLHVASIRGDLESVARLLRYSVSVDPRNKTRCTPLHLASQHNHPLVVKLLLNHKAEVEARDSTGYTPLHLAAENGNLEVARYLLQYDASVDARNKEQWTPLHMTAENGFHEMTSFLLEHKATVDARNDVQGTPLHLSAQNGHLKTTALLLQHNAPVDARTGKRWTPLHSASENGHLEVAALLIQYNASIDARGYRKSTPLHLATENGHAELVALLLRHNASVDVEDKFSLTPLHLACENGHHNVATLLLKHKACVDFRNRDQWTPLHFACLHGHGDLVSLLLKNNCSVDPVNDQLWTPLHQASKQGHFEIVSVLLQHHAFVRARTNEEWTPLHLAAMYGHEAVVRLLLEQCGEVDAKGLGQKTALHLASQNGYLKLATLLLKHNAAVDARTDKLWTPLHLASGYNCCEVATLLLRHNASVSARTYEGFTPLHFAAQNCYLEMATLLLEWNCDVDVKNFRQSTPLHLACESGHLEVADLLIKRKASADARDALKWTPLHLASENNHAEIARLLLRHNAPVDAREEKQKTPLHLASEKGHAEIAVILLAHGASVDAREKEQMTPLHLAAEKYHHQLCILLLECDAFVRARNIKQLTPLHLASRNGHVRIVSLLLQRGAATADTDEFGRTSLHLACEKGHLDVVEFLLRHSAEVNTVDREHRTPLWTACANRQWKVVEFLLREGKANVVKHTKKTKATGRFFGLSSRHVAENVIVTPQSSSLSTFLEQCLVHLGDLSRYRNQMKLAESYYRHAQQTRPSAGQPYSQLALLAAGQGAMLRAAFLYARGSAAKFPFAPAAPNLRSVLQKTLDNAENEDFPTFIAAPQVPHLFLRLLALVVLPNETGSRSITAVSLSRLLGSHLSSIVAGKGLTQDELLQMVCLMIHFVQVGPYGAEGADMNNRVIVAAREILLNLLFDLMSALLLPLYLIKEGSDTKIEAHPGLPSAKLILDWLRYCSPSMLGAPALKDRPQIWPALCHLLNQFQSSTEHETIVKKYSDAPLPEDWKLEGFSHFSAAHKNLSFSRSGRSPTQQESDALRVHRLGQILRWLAAEKGIYVSVKNEQGTNSVTFEPRIQPTEKVNRTYMKMFPSLTSLLDTAKDVAIKPGILKMAGNNQTAEKSVILSTPPARGENSTGPHIPATTTPIAPLERKSKAKTARKNVAMASILKSSSTGVPLEEVHSPPLASILKTAPDTSPPSVAITEHPPDFIQRSLVIGSSKSSTGGGGEIPTATMGKSVTFRTPPPSVDTPPLEEGVWGGNGQVSFSATAHRNNGHGDNYFSAPGFPHSSNGFPSSASFLMQSGDSDATSSTAASSGGTKALSRLLENPPPGFLTATTTSPSSLWDQPIASRSSRSSQGVAMGGNGLTPSYPMSSASPFKQHHSDSSGSMPSWPPPLFSLPPPLLGSGTPSLLGSLPSSAPQSYPPTAPSTDEGVAMGGNGLTPSYPMSSASPFKQHHSDSSGSMPSWPPPLFSLPPPLLGSGTPSLLGSLPSSAPQNYPPTAPSTDEFHPHSGAASSYSLFGPTASRLWPPPSGPGGSSAPASSTSLRNPLIRTAGPTLGGGNNASPLIPSPWLISSLPGRSSSGRLFDIRPPAQPP</sequence>
<feature type="compositionally biased region" description="Pro residues" evidence="4">
    <location>
        <begin position="1604"/>
        <end position="1616"/>
    </location>
</feature>
<dbReference type="PROSITE" id="PS50297">
    <property type="entry name" value="ANK_REP_REGION"/>
    <property type="match status" value="18"/>
</dbReference>
<feature type="compositionally biased region" description="Low complexity" evidence="4">
    <location>
        <begin position="1542"/>
        <end position="1559"/>
    </location>
</feature>
<evidence type="ECO:0000256" key="2">
    <source>
        <dbReference type="ARBA" id="ARBA00023043"/>
    </source>
</evidence>
<dbReference type="InterPro" id="IPR051165">
    <property type="entry name" value="Multifunctional_ANK_Repeat"/>
</dbReference>
<dbReference type="Pfam" id="PF12796">
    <property type="entry name" value="Ank_2"/>
    <property type="match status" value="8"/>
</dbReference>
<dbReference type="PANTHER" id="PTHR24123">
    <property type="entry name" value="ANKYRIN REPEAT-CONTAINING"/>
    <property type="match status" value="1"/>
</dbReference>
<dbReference type="Pfam" id="PF00023">
    <property type="entry name" value="Ank"/>
    <property type="match status" value="1"/>
</dbReference>
<dbReference type="OrthoDB" id="6358812at2759"/>
<reference evidence="5" key="1">
    <citation type="submission" date="2020-11" db="EMBL/GenBank/DDBJ databases">
        <authorList>
            <person name="Tran Van P."/>
        </authorList>
    </citation>
    <scope>NUCLEOTIDE SEQUENCE</scope>
</reference>
<dbReference type="Gene3D" id="1.25.40.10">
    <property type="entry name" value="Tetratricopeptide repeat domain"/>
    <property type="match status" value="1"/>
</dbReference>
<feature type="compositionally biased region" description="Low complexity" evidence="4">
    <location>
        <begin position="1704"/>
        <end position="1713"/>
    </location>
</feature>
<name>A0A7R8WF34_9CRUS</name>
<keyword evidence="2" id="KW-0040">ANK repeat</keyword>
<dbReference type="PRINTS" id="PR01415">
    <property type="entry name" value="ANKYRIN"/>
</dbReference>
<dbReference type="InterPro" id="IPR036770">
    <property type="entry name" value="Ankyrin_rpt-contain_sf"/>
</dbReference>
<dbReference type="SMART" id="SM00248">
    <property type="entry name" value="ANK"/>
    <property type="match status" value="21"/>
</dbReference>
<protein>
    <submittedName>
        <fullName evidence="5">Uncharacterized protein</fullName>
    </submittedName>
</protein>
<feature type="compositionally biased region" description="Low complexity" evidence="4">
    <location>
        <begin position="1440"/>
        <end position="1453"/>
    </location>
</feature>
<organism evidence="5">
    <name type="scientific">Cyprideis torosa</name>
    <dbReference type="NCBI Taxonomy" id="163714"/>
    <lineage>
        <taxon>Eukaryota</taxon>
        <taxon>Metazoa</taxon>
        <taxon>Ecdysozoa</taxon>
        <taxon>Arthropoda</taxon>
        <taxon>Crustacea</taxon>
        <taxon>Oligostraca</taxon>
        <taxon>Ostracoda</taxon>
        <taxon>Podocopa</taxon>
        <taxon>Podocopida</taxon>
        <taxon>Cytherocopina</taxon>
        <taxon>Cytheroidea</taxon>
        <taxon>Cytherideidae</taxon>
        <taxon>Cyprideis</taxon>
    </lineage>
</organism>
<dbReference type="PANTHER" id="PTHR24123:SF33">
    <property type="entry name" value="PROTEIN HOS4"/>
    <property type="match status" value="1"/>
</dbReference>
<evidence type="ECO:0000256" key="4">
    <source>
        <dbReference type="SAM" id="MobiDB-lite"/>
    </source>
</evidence>
<keyword evidence="1" id="KW-0677">Repeat</keyword>
<dbReference type="InterPro" id="IPR011990">
    <property type="entry name" value="TPR-like_helical_dom_sf"/>
</dbReference>
<feature type="region of interest" description="Disordered" evidence="4">
    <location>
        <begin position="1459"/>
        <end position="1713"/>
    </location>
</feature>
<evidence type="ECO:0000313" key="5">
    <source>
        <dbReference type="EMBL" id="CAD7227746.1"/>
    </source>
</evidence>
<accession>A0A7R8WF34</accession>
<feature type="region of interest" description="Disordered" evidence="4">
    <location>
        <begin position="1356"/>
        <end position="1408"/>
    </location>
</feature>
<dbReference type="InterPro" id="IPR018834">
    <property type="entry name" value="DNA/RNA-bd_Est1-type"/>
</dbReference>
<proteinExistence type="predicted"/>
<feature type="region of interest" description="Disordered" evidence="4">
    <location>
        <begin position="1434"/>
        <end position="1453"/>
    </location>
</feature>
<feature type="compositionally biased region" description="Pro residues" evidence="4">
    <location>
        <begin position="1529"/>
        <end position="1541"/>
    </location>
</feature>
<keyword evidence="3" id="KW-0866">Nonsense-mediated mRNA decay</keyword>
<dbReference type="GO" id="GO:0000184">
    <property type="term" value="P:nuclear-transcribed mRNA catabolic process, nonsense-mediated decay"/>
    <property type="evidence" value="ECO:0007669"/>
    <property type="project" value="UniProtKB-KW"/>
</dbReference>
<evidence type="ECO:0000256" key="3">
    <source>
        <dbReference type="ARBA" id="ARBA00023161"/>
    </source>
</evidence>
<dbReference type="EMBL" id="OB661240">
    <property type="protein sequence ID" value="CAD7227746.1"/>
    <property type="molecule type" value="Genomic_DNA"/>
</dbReference>
<dbReference type="PROSITE" id="PS50088">
    <property type="entry name" value="ANK_REPEAT"/>
    <property type="match status" value="20"/>
</dbReference>
<gene>
    <name evidence="5" type="ORF">CTOB1V02_LOCUS5645</name>
</gene>
<feature type="compositionally biased region" description="Polar residues" evidence="4">
    <location>
        <begin position="1504"/>
        <end position="1515"/>
    </location>
</feature>
<dbReference type="Pfam" id="PF10373">
    <property type="entry name" value="EST1_DNA_bind"/>
    <property type="match status" value="1"/>
</dbReference>
<dbReference type="SUPFAM" id="SSF48403">
    <property type="entry name" value="Ankyrin repeat"/>
    <property type="match status" value="2"/>
</dbReference>